<proteinExistence type="predicted"/>
<evidence type="ECO:0000313" key="2">
    <source>
        <dbReference type="EMBL" id="JAS26676.1"/>
    </source>
</evidence>
<name>A0A1B6DLT7_9HEMI</name>
<reference evidence="2" key="1">
    <citation type="submission" date="2015-12" db="EMBL/GenBank/DDBJ databases">
        <title>De novo transcriptome assembly of four potential Pierce s Disease insect vectors from Arizona vineyards.</title>
        <authorList>
            <person name="Tassone E.E."/>
        </authorList>
    </citation>
    <scope>NUCLEOTIDE SEQUENCE</scope>
</reference>
<evidence type="ECO:0000256" key="1">
    <source>
        <dbReference type="SAM" id="MobiDB-lite"/>
    </source>
</evidence>
<sequence>MFPDRTPHYELRFSPTAAQLESFHLDESRYDLHHRRVEENSSDESNNVAQNLSLGLKEKSIQLDLSATYKYDGLDERGSFEPLEGLDMSRSSSYHHSSFVSIPPRYPLSLYEQRPYSHADVLRVVNLTHSVDLSLPRNLHHQLVQPTNQNLVDPIRVLSPPPTYQSYPLSPSTYLSGPRSSHSPTYHHYSGY</sequence>
<dbReference type="AlphaFoldDB" id="A0A1B6DLT7"/>
<feature type="region of interest" description="Disordered" evidence="1">
    <location>
        <begin position="169"/>
        <end position="192"/>
    </location>
</feature>
<accession>A0A1B6DLT7</accession>
<organism evidence="2">
    <name type="scientific">Clastoptera arizonana</name>
    <name type="common">Arizona spittle bug</name>
    <dbReference type="NCBI Taxonomy" id="38151"/>
    <lineage>
        <taxon>Eukaryota</taxon>
        <taxon>Metazoa</taxon>
        <taxon>Ecdysozoa</taxon>
        <taxon>Arthropoda</taxon>
        <taxon>Hexapoda</taxon>
        <taxon>Insecta</taxon>
        <taxon>Pterygota</taxon>
        <taxon>Neoptera</taxon>
        <taxon>Paraneoptera</taxon>
        <taxon>Hemiptera</taxon>
        <taxon>Auchenorrhyncha</taxon>
        <taxon>Cercopoidea</taxon>
        <taxon>Clastopteridae</taxon>
        <taxon>Clastoptera</taxon>
    </lineage>
</organism>
<dbReference type="EMBL" id="GEDC01010622">
    <property type="protein sequence ID" value="JAS26676.1"/>
    <property type="molecule type" value="Transcribed_RNA"/>
</dbReference>
<gene>
    <name evidence="2" type="ORF">g.22944</name>
</gene>
<feature type="compositionally biased region" description="Polar residues" evidence="1">
    <location>
        <begin position="169"/>
        <end position="184"/>
    </location>
</feature>
<protein>
    <submittedName>
        <fullName evidence="2">Uncharacterized protein</fullName>
    </submittedName>
</protein>